<organism evidence="3 4">
    <name type="scientific">Luteolibacter rhizosphaerae</name>
    <dbReference type="NCBI Taxonomy" id="2989719"/>
    <lineage>
        <taxon>Bacteria</taxon>
        <taxon>Pseudomonadati</taxon>
        <taxon>Verrucomicrobiota</taxon>
        <taxon>Verrucomicrobiia</taxon>
        <taxon>Verrucomicrobiales</taxon>
        <taxon>Verrucomicrobiaceae</taxon>
        <taxon>Luteolibacter</taxon>
    </lineage>
</organism>
<name>A0ABT3G0A8_9BACT</name>
<proteinExistence type="predicted"/>
<gene>
    <name evidence="3" type="ORF">OJ996_06850</name>
</gene>
<reference evidence="3" key="1">
    <citation type="submission" date="2022-10" db="EMBL/GenBank/DDBJ databases">
        <title>Luteolibacter sp. GHJ8, whole genome shotgun sequencing project.</title>
        <authorList>
            <person name="Zhao G."/>
            <person name="Shen L."/>
        </authorList>
    </citation>
    <scope>NUCLEOTIDE SEQUENCE</scope>
    <source>
        <strain evidence="3">GHJ8</strain>
    </source>
</reference>
<dbReference type="EMBL" id="JAPDDR010000003">
    <property type="protein sequence ID" value="MCW1913282.1"/>
    <property type="molecule type" value="Genomic_DNA"/>
</dbReference>
<feature type="domain" description="Thiol:disulfide interchange protein DsbD N-terminal" evidence="2">
    <location>
        <begin position="28"/>
        <end position="145"/>
    </location>
</feature>
<feature type="signal peptide" evidence="1">
    <location>
        <begin position="1"/>
        <end position="16"/>
    </location>
</feature>
<evidence type="ECO:0000313" key="4">
    <source>
        <dbReference type="Proteomes" id="UP001165653"/>
    </source>
</evidence>
<evidence type="ECO:0000259" key="2">
    <source>
        <dbReference type="Pfam" id="PF11412"/>
    </source>
</evidence>
<dbReference type="RefSeq" id="WP_264512577.1">
    <property type="nucleotide sequence ID" value="NZ_JAPDDR010000003.1"/>
</dbReference>
<comment type="caution">
    <text evidence="3">The sequence shown here is derived from an EMBL/GenBank/DDBJ whole genome shotgun (WGS) entry which is preliminary data.</text>
</comment>
<dbReference type="InterPro" id="IPR028250">
    <property type="entry name" value="DsbDN"/>
</dbReference>
<protein>
    <submittedName>
        <fullName evidence="3">Protein-disulfide reductase DsbD family protein</fullName>
    </submittedName>
</protein>
<keyword evidence="1" id="KW-0732">Signal</keyword>
<feature type="chain" id="PRO_5045446873" evidence="1">
    <location>
        <begin position="17"/>
        <end position="289"/>
    </location>
</feature>
<keyword evidence="4" id="KW-1185">Reference proteome</keyword>
<dbReference type="Pfam" id="PF11412">
    <property type="entry name" value="DsbD_N"/>
    <property type="match status" value="1"/>
</dbReference>
<sequence>MKPLLALLLTICSALAAPEKTKGVDLELVSEQSALVAGQPFTVGLKIHHHSGFHTYWQNPGIAGVPMKLAWELPEGFKAGAIQWPYPDQGLMAIHPVHSFKRDVMLLVRITPPEKLTASRVSLKATATWMACADGCYPGKKELSLDLPVAVETTADSTQAEAFAKARAELPQPLQHWKVERLSEVDAAEIKLRLTPADDQALPAEGAYFFSSDGQISSAPKQTVTLKEAGVIEITAERAQYGPKGRMDLPGVLVAKSPLWKGGPLFAAIPGGAELESTAGAKCPHCEAE</sequence>
<evidence type="ECO:0000313" key="3">
    <source>
        <dbReference type="EMBL" id="MCW1913282.1"/>
    </source>
</evidence>
<accession>A0ABT3G0A8</accession>
<dbReference type="Proteomes" id="UP001165653">
    <property type="component" value="Unassembled WGS sequence"/>
</dbReference>
<evidence type="ECO:0000256" key="1">
    <source>
        <dbReference type="SAM" id="SignalP"/>
    </source>
</evidence>